<evidence type="ECO:0000256" key="4">
    <source>
        <dbReference type="ARBA" id="ARBA00023002"/>
    </source>
</evidence>
<keyword evidence="4" id="KW-0560">Oxidoreductase</keyword>
<keyword evidence="3" id="KW-0521">NADP</keyword>
<dbReference type="PANTHER" id="PTHR43170:SF5">
    <property type="entry name" value="GMP REDUCTASE"/>
    <property type="match status" value="1"/>
</dbReference>
<evidence type="ECO:0000259" key="5">
    <source>
        <dbReference type="Pfam" id="PF00478"/>
    </source>
</evidence>
<evidence type="ECO:0000313" key="6">
    <source>
        <dbReference type="EMBL" id="DAF43678.1"/>
    </source>
</evidence>
<dbReference type="InterPro" id="IPR001093">
    <property type="entry name" value="IMP_DH_GMPRt"/>
</dbReference>
<feature type="domain" description="IMP dehydrogenase/GMP reductase" evidence="5">
    <location>
        <begin position="114"/>
        <end position="354"/>
    </location>
</feature>
<dbReference type="SMART" id="SM01240">
    <property type="entry name" value="IMPDH"/>
    <property type="match status" value="1"/>
</dbReference>
<proteinExistence type="predicted"/>
<dbReference type="PANTHER" id="PTHR43170">
    <property type="entry name" value="GMP REDUCTASE"/>
    <property type="match status" value="1"/>
</dbReference>
<protein>
    <recommendedName>
        <fullName evidence="2">GMP reductase</fullName>
        <ecNumber evidence="1">1.7.1.7</ecNumber>
    </recommendedName>
</protein>
<dbReference type="Gene3D" id="3.20.20.70">
    <property type="entry name" value="Aldolase class I"/>
    <property type="match status" value="1"/>
</dbReference>
<reference evidence="6" key="1">
    <citation type="journal article" date="2021" name="Proc. Natl. Acad. Sci. U.S.A.">
        <title>A Catalog of Tens of Thousands of Viruses from Human Metagenomes Reveals Hidden Associations with Chronic Diseases.</title>
        <authorList>
            <person name="Tisza M.J."/>
            <person name="Buck C.B."/>
        </authorList>
    </citation>
    <scope>NUCLEOTIDE SEQUENCE</scope>
    <source>
        <strain evidence="6">CtNQV2</strain>
    </source>
</reference>
<dbReference type="GO" id="GO:0003920">
    <property type="term" value="F:GMP reductase activity"/>
    <property type="evidence" value="ECO:0007669"/>
    <property type="project" value="UniProtKB-EC"/>
</dbReference>
<evidence type="ECO:0000256" key="2">
    <source>
        <dbReference type="ARBA" id="ARBA00015800"/>
    </source>
</evidence>
<dbReference type="InterPro" id="IPR013785">
    <property type="entry name" value="Aldolase_TIM"/>
</dbReference>
<sequence length="360" mass="40495">MSNRKMIIEKMLYSLNDVAIMPSSSTRVEHRCECNPYMPDGMLPLFTAPMSTVVNSTNYNKFIENNINPILPRTEDIQMRLQKMNNVWCAFSLAEFKLYFLDTYANGNGKPMYVLIDIANGGMVKLLDYIKDAKKKYNSKIVIMAGNVANPETYVNLSLAGADYVRLSVGTGGACTTSPNTGIHYPMASLIDKCRQYYDSYLCNSNELAFIVADGGMKGYGDIIKALALGAHFVMCGSIFNKMLESAAYTSINDNGFTYKIDQYSQETLSKFKKGYKFEKEFYGMSTKKAQKEMGNKTLKTGEGLITYRPVEYTMEGWVDNFISYLRSAMSYTNCLELVDFCGKVTLNIISNNAYQVINK</sequence>
<evidence type="ECO:0000256" key="1">
    <source>
        <dbReference type="ARBA" id="ARBA00012678"/>
    </source>
</evidence>
<name>A0A8S5RY29_9CAUD</name>
<dbReference type="SUPFAM" id="SSF51412">
    <property type="entry name" value="Inosine monophosphate dehydrogenase (IMPDH)"/>
    <property type="match status" value="1"/>
</dbReference>
<dbReference type="Pfam" id="PF00478">
    <property type="entry name" value="IMPDH"/>
    <property type="match status" value="1"/>
</dbReference>
<dbReference type="InterPro" id="IPR050139">
    <property type="entry name" value="GMP_reductase"/>
</dbReference>
<dbReference type="EMBL" id="BK032510">
    <property type="protein sequence ID" value="DAF43678.1"/>
    <property type="molecule type" value="Genomic_DNA"/>
</dbReference>
<accession>A0A8S5RY29</accession>
<organism evidence="6">
    <name type="scientific">Myoviridae sp. ctNQV2</name>
    <dbReference type="NCBI Taxonomy" id="2827683"/>
    <lineage>
        <taxon>Viruses</taxon>
        <taxon>Duplodnaviria</taxon>
        <taxon>Heunggongvirae</taxon>
        <taxon>Uroviricota</taxon>
        <taxon>Caudoviricetes</taxon>
    </lineage>
</organism>
<dbReference type="EC" id="1.7.1.7" evidence="1"/>
<evidence type="ECO:0000256" key="3">
    <source>
        <dbReference type="ARBA" id="ARBA00022857"/>
    </source>
</evidence>